<keyword evidence="1" id="KW-0472">Membrane</keyword>
<keyword evidence="4" id="KW-1185">Reference proteome</keyword>
<feature type="transmembrane region" description="Helical" evidence="1">
    <location>
        <begin position="33"/>
        <end position="51"/>
    </location>
</feature>
<dbReference type="EMBL" id="QTTT01000001">
    <property type="protein sequence ID" value="REF00578.1"/>
    <property type="molecule type" value="Genomic_DNA"/>
</dbReference>
<dbReference type="Proteomes" id="UP000256661">
    <property type="component" value="Unassembled WGS sequence"/>
</dbReference>
<gene>
    <name evidence="2" type="ORF">DFJ69_0399</name>
    <name evidence="3" type="ORF">DFJ69_6129</name>
</gene>
<sequence length="206" mass="22692">MGDTGQVTPEDMRMLSRGGRAVSRSVGVTCLHVRHDVGLMFFLVGLFLAGVTSTVTLRWQALVIWPLWGGLQIFTRRRRRDRSPQEAWLQGSVLSVRRGDALRRCDLATARTAALGGNVAMSGERPYYALTVQDGRTGGKVRYVMRTDAGDHLGPGDLRALADAFDSGPQPTEAAQVMAARLREIADHGREIPSSERVDWSHRISH</sequence>
<evidence type="ECO:0000256" key="1">
    <source>
        <dbReference type="SAM" id="Phobius"/>
    </source>
</evidence>
<dbReference type="AlphaFoldDB" id="A0A3D9SYD0"/>
<accession>A0A3D9SYD0</accession>
<evidence type="ECO:0000313" key="3">
    <source>
        <dbReference type="EMBL" id="REF00578.1"/>
    </source>
</evidence>
<protein>
    <submittedName>
        <fullName evidence="3">Uncharacterized protein</fullName>
    </submittedName>
</protein>
<keyword evidence="1" id="KW-0812">Transmembrane</keyword>
<evidence type="ECO:0000313" key="2">
    <source>
        <dbReference type="EMBL" id="REE95028.1"/>
    </source>
</evidence>
<evidence type="ECO:0000313" key="4">
    <source>
        <dbReference type="Proteomes" id="UP000256661"/>
    </source>
</evidence>
<reference evidence="3 4" key="1">
    <citation type="submission" date="2018-08" db="EMBL/GenBank/DDBJ databases">
        <title>Sequencing the genomes of 1000 actinobacteria strains.</title>
        <authorList>
            <person name="Klenk H.-P."/>
        </authorList>
    </citation>
    <scope>NUCLEOTIDE SEQUENCE [LARGE SCALE GENOMIC DNA]</scope>
    <source>
        <strain evidence="3 4">DSM 43927</strain>
    </source>
</reference>
<dbReference type="EMBL" id="QTTT01000001">
    <property type="protein sequence ID" value="REE95028.1"/>
    <property type="molecule type" value="Genomic_DNA"/>
</dbReference>
<proteinExistence type="predicted"/>
<keyword evidence="1" id="KW-1133">Transmembrane helix</keyword>
<name>A0A3D9SYD0_9ACTN</name>
<organism evidence="3 4">
    <name type="scientific">Thermomonospora umbrina</name>
    <dbReference type="NCBI Taxonomy" id="111806"/>
    <lineage>
        <taxon>Bacteria</taxon>
        <taxon>Bacillati</taxon>
        <taxon>Actinomycetota</taxon>
        <taxon>Actinomycetes</taxon>
        <taxon>Streptosporangiales</taxon>
        <taxon>Thermomonosporaceae</taxon>
        <taxon>Thermomonospora</taxon>
    </lineage>
</organism>
<comment type="caution">
    <text evidence="3">The sequence shown here is derived from an EMBL/GenBank/DDBJ whole genome shotgun (WGS) entry which is preliminary data.</text>
</comment>